<feature type="transmembrane region" description="Helical" evidence="6">
    <location>
        <begin position="144"/>
        <end position="167"/>
    </location>
</feature>
<feature type="transmembrane region" description="Helical" evidence="6">
    <location>
        <begin position="245"/>
        <end position="262"/>
    </location>
</feature>
<organism evidence="7 8">
    <name type="scientific">Methylophaga thiooxydans</name>
    <dbReference type="NCBI Taxonomy" id="392484"/>
    <lineage>
        <taxon>Bacteria</taxon>
        <taxon>Pseudomonadati</taxon>
        <taxon>Pseudomonadota</taxon>
        <taxon>Gammaproteobacteria</taxon>
        <taxon>Thiotrichales</taxon>
        <taxon>Piscirickettsiaceae</taxon>
        <taxon>Methylophaga</taxon>
    </lineage>
</organism>
<dbReference type="STRING" id="392484.LP43_2524"/>
<comment type="subcellular location">
    <subcellularLocation>
        <location evidence="6">Cell membrane</location>
        <topology evidence="6">Multi-pass membrane protein</topology>
    </subcellularLocation>
    <subcellularLocation>
        <location evidence="1">Membrane</location>
        <topology evidence="1">Multi-pass membrane protein</topology>
    </subcellularLocation>
</comment>
<evidence type="ECO:0000256" key="4">
    <source>
        <dbReference type="ARBA" id="ARBA00022989"/>
    </source>
</evidence>
<keyword evidence="4 6" id="KW-1133">Transmembrane helix</keyword>
<sequence>MIEWLSYAGVGVIAGLLAGLFGIGGGLIIVPILLLVFSWQAMSADVAIHVAIGTSLMTISLTSLSSMQAHHRYGTIDWILVRKLAPGLVIGSLSGAVIAANLPSQWLQSFFGAFALLMATRMWLPSPITVSPKLLAHSGMSAYGLLTGVISAMVGIGGGTLVVPYLVMAGQQIQRAVGTAAACGFPIAVSGVIGFIWMGLSQQTNTSSWQTGFVHWQAFLGIISTSIFMAPVGAIMAKKLSHEKLSKLFSLLLLVVGVVFLYR</sequence>
<feature type="transmembrane region" description="Helical" evidence="6">
    <location>
        <begin position="212"/>
        <end position="233"/>
    </location>
</feature>
<feature type="transmembrane region" description="Helical" evidence="6">
    <location>
        <begin position="79"/>
        <end position="99"/>
    </location>
</feature>
<dbReference type="InterPro" id="IPR002781">
    <property type="entry name" value="TM_pro_TauE-like"/>
</dbReference>
<feature type="transmembrane region" description="Helical" evidence="6">
    <location>
        <begin position="12"/>
        <end position="39"/>
    </location>
</feature>
<comment type="similarity">
    <text evidence="2 6">Belongs to the 4-toluene sulfonate uptake permease (TSUP) (TC 2.A.102) family.</text>
</comment>
<dbReference type="Pfam" id="PF01925">
    <property type="entry name" value="TauE"/>
    <property type="match status" value="1"/>
</dbReference>
<accession>A0A0A0BD82</accession>
<evidence type="ECO:0000256" key="1">
    <source>
        <dbReference type="ARBA" id="ARBA00004141"/>
    </source>
</evidence>
<keyword evidence="6" id="KW-1003">Cell membrane</keyword>
<evidence type="ECO:0000313" key="7">
    <source>
        <dbReference type="EMBL" id="KGM05775.1"/>
    </source>
</evidence>
<dbReference type="AlphaFoldDB" id="A0A0A0BD82"/>
<dbReference type="RefSeq" id="WP_281085250.1">
    <property type="nucleotide sequence ID" value="NZ_JRQD01000008.1"/>
</dbReference>
<comment type="caution">
    <text evidence="7">The sequence shown here is derived from an EMBL/GenBank/DDBJ whole genome shotgun (WGS) entry which is preliminary data.</text>
</comment>
<protein>
    <recommendedName>
        <fullName evidence="6">Probable membrane transporter protein</fullName>
    </recommendedName>
</protein>
<keyword evidence="5 6" id="KW-0472">Membrane</keyword>
<feature type="transmembrane region" description="Helical" evidence="6">
    <location>
        <begin position="179"/>
        <end position="200"/>
    </location>
</feature>
<proteinExistence type="inferred from homology"/>
<evidence type="ECO:0000256" key="2">
    <source>
        <dbReference type="ARBA" id="ARBA00009142"/>
    </source>
</evidence>
<dbReference type="Proteomes" id="UP000029999">
    <property type="component" value="Unassembled WGS sequence"/>
</dbReference>
<evidence type="ECO:0000256" key="3">
    <source>
        <dbReference type="ARBA" id="ARBA00022692"/>
    </source>
</evidence>
<dbReference type="PANTHER" id="PTHR43483">
    <property type="entry name" value="MEMBRANE TRANSPORTER PROTEIN HI_0806-RELATED"/>
    <property type="match status" value="1"/>
</dbReference>
<dbReference type="EMBL" id="JRQD01000008">
    <property type="protein sequence ID" value="KGM05775.1"/>
    <property type="molecule type" value="Genomic_DNA"/>
</dbReference>
<keyword evidence="3 6" id="KW-0812">Transmembrane</keyword>
<reference evidence="7 8" key="1">
    <citation type="submission" date="2014-09" db="EMBL/GenBank/DDBJ databases">
        <authorList>
            <person name="Grob C."/>
            <person name="Taubert M."/>
            <person name="Howat A.M."/>
            <person name="Burns O.J."/>
            <person name="Dixon J.L."/>
            <person name="Chen Y."/>
            <person name="Murrell J.C."/>
        </authorList>
    </citation>
    <scope>NUCLEOTIDE SEQUENCE [LARGE SCALE GENOMIC DNA]</scope>
    <source>
        <strain evidence="7">L4</strain>
    </source>
</reference>
<evidence type="ECO:0000313" key="8">
    <source>
        <dbReference type="Proteomes" id="UP000029999"/>
    </source>
</evidence>
<feature type="transmembrane region" description="Helical" evidence="6">
    <location>
        <begin position="106"/>
        <end position="124"/>
    </location>
</feature>
<gene>
    <name evidence="7" type="ORF">LP43_2524</name>
</gene>
<feature type="transmembrane region" description="Helical" evidence="6">
    <location>
        <begin position="46"/>
        <end position="67"/>
    </location>
</feature>
<evidence type="ECO:0000256" key="6">
    <source>
        <dbReference type="RuleBase" id="RU363041"/>
    </source>
</evidence>
<evidence type="ECO:0000256" key="5">
    <source>
        <dbReference type="ARBA" id="ARBA00023136"/>
    </source>
</evidence>
<name>A0A0A0BD82_9GAMM</name>
<dbReference type="GO" id="GO:0005886">
    <property type="term" value="C:plasma membrane"/>
    <property type="evidence" value="ECO:0007669"/>
    <property type="project" value="UniProtKB-SubCell"/>
</dbReference>
<dbReference type="PANTHER" id="PTHR43483:SF3">
    <property type="entry name" value="MEMBRANE TRANSPORTER PROTEIN HI_0806-RELATED"/>
    <property type="match status" value="1"/>
</dbReference>